<dbReference type="PATRIC" id="fig|1618424.3.peg.217"/>
<accession>A0A0G0U3K4</accession>
<feature type="region of interest" description="RNA binding" evidence="4">
    <location>
        <begin position="277"/>
        <end position="283"/>
    </location>
</feature>
<dbReference type="GO" id="GO:0008479">
    <property type="term" value="F:tRNA-guanosine(34) queuine transglycosylase activity"/>
    <property type="evidence" value="ECO:0007669"/>
    <property type="project" value="UniProtKB-UniRule"/>
</dbReference>
<dbReference type="UniPathway" id="UPA00392"/>
<evidence type="ECO:0000256" key="1">
    <source>
        <dbReference type="ARBA" id="ARBA00022676"/>
    </source>
</evidence>
<dbReference type="Pfam" id="PF01702">
    <property type="entry name" value="TGT"/>
    <property type="match status" value="1"/>
</dbReference>
<comment type="caution">
    <text evidence="4">Lacks conserved residue(s) required for the propagation of feature annotation.</text>
</comment>
<feature type="binding site" evidence="4">
    <location>
        <position position="149"/>
    </location>
    <ligand>
        <name>substrate</name>
    </ligand>
</feature>
<dbReference type="InterPro" id="IPR050076">
    <property type="entry name" value="ArchSynthase1/Queuine_TRR"/>
</dbReference>
<dbReference type="SUPFAM" id="SSF51713">
    <property type="entry name" value="tRNA-guanine transglycosylase"/>
    <property type="match status" value="1"/>
</dbReference>
<evidence type="ECO:0000259" key="5">
    <source>
        <dbReference type="Pfam" id="PF01702"/>
    </source>
</evidence>
<feature type="binding site" evidence="4">
    <location>
        <position position="345"/>
    </location>
    <ligand>
        <name>Zn(2+)</name>
        <dbReference type="ChEBI" id="CHEBI:29105"/>
    </ligand>
</feature>
<dbReference type="PANTHER" id="PTHR46499:SF1">
    <property type="entry name" value="QUEUINE TRNA-RIBOSYLTRANSFERASE"/>
    <property type="match status" value="1"/>
</dbReference>
<keyword evidence="3 4" id="KW-0819">tRNA processing</keyword>
<dbReference type="GO" id="GO:0005829">
    <property type="term" value="C:cytosol"/>
    <property type="evidence" value="ECO:0007669"/>
    <property type="project" value="TreeGrafter"/>
</dbReference>
<evidence type="ECO:0000313" key="7">
    <source>
        <dbReference type="Proteomes" id="UP000034601"/>
    </source>
</evidence>
<feature type="binding site" evidence="4">
    <location>
        <position position="348"/>
    </location>
    <ligand>
        <name>Zn(2+)</name>
        <dbReference type="ChEBI" id="CHEBI:29105"/>
    </ligand>
</feature>
<gene>
    <name evidence="4" type="primary">tgt</name>
    <name evidence="6" type="ORF">UU29_C0003G0070</name>
</gene>
<dbReference type="InterPro" id="IPR004803">
    <property type="entry name" value="TGT"/>
</dbReference>
<name>A0A0G0U3K4_9BACT</name>
<feature type="binding site" evidence="4">
    <location>
        <position position="225"/>
    </location>
    <ligand>
        <name>substrate</name>
    </ligand>
</feature>
<keyword evidence="4" id="KW-0862">Zinc</keyword>
<dbReference type="NCBIfam" id="TIGR00449">
    <property type="entry name" value="tgt_general"/>
    <property type="match status" value="1"/>
</dbReference>
<comment type="cofactor">
    <cofactor evidence="4">
        <name>Zn(2+)</name>
        <dbReference type="ChEBI" id="CHEBI:29105"/>
    </cofactor>
    <text evidence="4">Binds 1 zinc ion per subunit.</text>
</comment>
<evidence type="ECO:0000256" key="2">
    <source>
        <dbReference type="ARBA" id="ARBA00022679"/>
    </source>
</evidence>
<comment type="similarity">
    <text evidence="4">Belongs to the queuine tRNA-ribosyltransferase family.</text>
</comment>
<comment type="function">
    <text evidence="4">Catalyzes the base-exchange of a guanine (G) residue with the queuine precursor 7-aminomethyl-7-deazaguanine (PreQ1) at position 34 (anticodon wobble position) in tRNAs with GU(N) anticodons (tRNA-Asp, -Asn, -His and -Tyr). Catalysis occurs through a double-displacement mechanism. The nucleophile active site attacks the C1' of nucleotide 34 to detach the guanine base from the RNA, forming a covalent enzyme-RNA intermediate. The proton acceptor active site deprotonates the incoming PreQ1, allowing a nucleophilic attack on the C1' of the ribose to form the product. After dissociation, two additional enzymatic reactions on the tRNA convert PreQ1 to queuine (Q), resulting in the hypermodified nucleoside queuosine (7-(((4,5-cis-dihydroxy-2-cyclopenten-1-yl)amino)methyl)-7-deazaguanosine).</text>
</comment>
<dbReference type="InterPro" id="IPR002616">
    <property type="entry name" value="tRNA_ribo_trans-like"/>
</dbReference>
<comment type="subunit">
    <text evidence="4">Homodimer. Within each dimer, one monomer is responsible for RNA recognition and catalysis, while the other monomer binds to the replacement base PreQ1.</text>
</comment>
<comment type="catalytic activity">
    <reaction evidence="4">
        <text>7-aminomethyl-7-carbaguanine + guanosine(34) in tRNA = 7-aminomethyl-7-carbaguanosine(34) in tRNA + guanine</text>
        <dbReference type="Rhea" id="RHEA:24104"/>
        <dbReference type="Rhea" id="RHEA-COMP:10341"/>
        <dbReference type="Rhea" id="RHEA-COMP:10342"/>
        <dbReference type="ChEBI" id="CHEBI:16235"/>
        <dbReference type="ChEBI" id="CHEBI:58703"/>
        <dbReference type="ChEBI" id="CHEBI:74269"/>
        <dbReference type="ChEBI" id="CHEBI:82833"/>
        <dbReference type="EC" id="2.4.2.29"/>
    </reaction>
</comment>
<feature type="binding site" evidence="4">
    <location>
        <position position="198"/>
    </location>
    <ligand>
        <name>substrate</name>
    </ligand>
</feature>
<dbReference type="EC" id="2.4.2.29" evidence="4"/>
<dbReference type="GO" id="GO:0046872">
    <property type="term" value="F:metal ion binding"/>
    <property type="evidence" value="ECO:0007669"/>
    <property type="project" value="UniProtKB-KW"/>
</dbReference>
<dbReference type="Proteomes" id="UP000034601">
    <property type="component" value="Unassembled WGS sequence"/>
</dbReference>
<keyword evidence="1 4" id="KW-0328">Glycosyltransferase</keyword>
<keyword evidence="2 4" id="KW-0808">Transferase</keyword>
<keyword evidence="4" id="KW-0671">Queuosine biosynthesis</keyword>
<feature type="domain" description="tRNA-guanine(15) transglycosylase-like" evidence="5">
    <location>
        <begin position="11"/>
        <end position="403"/>
    </location>
</feature>
<comment type="pathway">
    <text evidence="4">tRNA modification; tRNA-queuosine biosynthesis.</text>
</comment>
<organism evidence="6 7">
    <name type="scientific">Candidatus Daviesbacteria bacterium GW2011_GWA2_40_9</name>
    <dbReference type="NCBI Taxonomy" id="1618424"/>
    <lineage>
        <taxon>Bacteria</taxon>
        <taxon>Candidatus Daviesiibacteriota</taxon>
    </lineage>
</organism>
<dbReference type="GO" id="GO:0008616">
    <property type="term" value="P:tRNA queuosine(34) biosynthetic process"/>
    <property type="evidence" value="ECO:0007669"/>
    <property type="project" value="UniProtKB-UniRule"/>
</dbReference>
<comment type="caution">
    <text evidence="6">The sequence shown here is derived from an EMBL/GenBank/DDBJ whole genome shotgun (WGS) entry which is preliminary data.</text>
</comment>
<feature type="binding site" evidence="4">
    <location>
        <position position="374"/>
    </location>
    <ligand>
        <name>Zn(2+)</name>
        <dbReference type="ChEBI" id="CHEBI:29105"/>
    </ligand>
</feature>
<dbReference type="EMBL" id="LCAB01000003">
    <property type="protein sequence ID" value="KKR83668.1"/>
    <property type="molecule type" value="Genomic_DNA"/>
</dbReference>
<sequence length="404" mass="45298">MSNFKIIATDKKARAGVLKTAHGEVQTPVFMPVGTQGTVKALSPDDLEILGAQIILGNTYHLYLRPGNKLIKKLGGLHQFMGWEGPILTDSGGFQAFSLGAMIEHGVKKIQSGRDDFVSHLDGSKHLLTPEKSMEIQLDLGSDICLVLDELLSPLHSVEYVRQSLERTHRWELRSKEYFQKHVGKSLNPRSQLFGILQGVFDEEIRKHEARWVVQQDFSGISIGGSFALPSEALAKEGDLVDSGVLGVDWAAAKAIDKTMEWVIPLLPGELPRHALGIGEVRDLFACIERGLDMFDCVAPMRRARNGSLYISPANRGKESNKFTLNISRSEFKEDKKAIDPGCSCYTCQNFSRAYLRHLYLAKELLYYRLATIHNVFFIVNLVKSIREAIIDKQFTSLKKKWII</sequence>
<feature type="binding site" evidence="4">
    <location>
        <position position="343"/>
    </location>
    <ligand>
        <name>Zn(2+)</name>
        <dbReference type="ChEBI" id="CHEBI:29105"/>
    </ligand>
</feature>
<feature type="active site" description="Nucleophile" evidence="4">
    <location>
        <position position="296"/>
    </location>
</feature>
<feature type="binding site" evidence="4">
    <location>
        <begin position="90"/>
        <end position="94"/>
    </location>
    <ligand>
        <name>substrate</name>
    </ligand>
</feature>
<dbReference type="PANTHER" id="PTHR46499">
    <property type="entry name" value="QUEUINE TRNA-RIBOSYLTRANSFERASE"/>
    <property type="match status" value="1"/>
</dbReference>
<evidence type="ECO:0000313" key="6">
    <source>
        <dbReference type="EMBL" id="KKR83668.1"/>
    </source>
</evidence>
<dbReference type="Gene3D" id="3.20.20.105">
    <property type="entry name" value="Queuine tRNA-ribosyltransferase-like"/>
    <property type="match status" value="1"/>
</dbReference>
<protein>
    <recommendedName>
        <fullName evidence="4">Queuine tRNA-ribosyltransferase</fullName>
        <ecNumber evidence="4">2.4.2.29</ecNumber>
    </recommendedName>
    <alternativeName>
        <fullName evidence="4">Guanine insertion enzyme</fullName>
    </alternativeName>
    <alternativeName>
        <fullName evidence="4">tRNA-guanine transglycosylase</fullName>
    </alternativeName>
</protein>
<dbReference type="InterPro" id="IPR036511">
    <property type="entry name" value="TGT-like_sf"/>
</dbReference>
<dbReference type="HAMAP" id="MF_00168">
    <property type="entry name" value="Q_tRNA_Tgt"/>
    <property type="match status" value="1"/>
</dbReference>
<keyword evidence="4" id="KW-0479">Metal-binding</keyword>
<reference evidence="6 7" key="1">
    <citation type="journal article" date="2015" name="Nature">
        <title>rRNA introns, odd ribosomes, and small enigmatic genomes across a large radiation of phyla.</title>
        <authorList>
            <person name="Brown C.T."/>
            <person name="Hug L.A."/>
            <person name="Thomas B.C."/>
            <person name="Sharon I."/>
            <person name="Castelle C.J."/>
            <person name="Singh A."/>
            <person name="Wilkins M.J."/>
            <person name="Williams K.H."/>
            <person name="Banfield J.F."/>
        </authorList>
    </citation>
    <scope>NUCLEOTIDE SEQUENCE [LARGE SCALE GENOMIC DNA]</scope>
</reference>
<evidence type="ECO:0000256" key="3">
    <source>
        <dbReference type="ARBA" id="ARBA00022694"/>
    </source>
</evidence>
<feature type="active site" description="Proton acceptor" evidence="4">
    <location>
        <position position="90"/>
    </location>
</feature>
<dbReference type="AlphaFoldDB" id="A0A0G0U3K4"/>
<proteinExistence type="inferred from homology"/>
<evidence type="ECO:0000256" key="4">
    <source>
        <dbReference type="HAMAP-Rule" id="MF_00168"/>
    </source>
</evidence>